<name>A0A1H8FTA0_9PROT</name>
<protein>
    <recommendedName>
        <fullName evidence="3">TraK protein</fullName>
    </recommendedName>
</protein>
<dbReference type="Pfam" id="PF17273">
    <property type="entry name" value="DUF5338"/>
    <property type="match status" value="1"/>
</dbReference>
<accession>A0A1H8FTA0</accession>
<evidence type="ECO:0000313" key="2">
    <source>
        <dbReference type="Proteomes" id="UP000199459"/>
    </source>
</evidence>
<sequence length="107" mass="12447">MTKTLSERIALFTDKHKNTGKQFLPVFIALKSDIEQALQDGWTVHQVWITLHDEGKIKCSYQWFRTLVNRHIADDSKQRLRNVPGKSATTDQDGFRFNSVTEKEELI</sequence>
<organism evidence="1 2">
    <name type="scientific">Nitrosomonas marina</name>
    <dbReference type="NCBI Taxonomy" id="917"/>
    <lineage>
        <taxon>Bacteria</taxon>
        <taxon>Pseudomonadati</taxon>
        <taxon>Pseudomonadota</taxon>
        <taxon>Betaproteobacteria</taxon>
        <taxon>Nitrosomonadales</taxon>
        <taxon>Nitrosomonadaceae</taxon>
        <taxon>Nitrosomonas</taxon>
    </lineage>
</organism>
<evidence type="ECO:0000313" key="1">
    <source>
        <dbReference type="EMBL" id="SEN34770.1"/>
    </source>
</evidence>
<dbReference type="EMBL" id="FOCP01000014">
    <property type="protein sequence ID" value="SEN34770.1"/>
    <property type="molecule type" value="Genomic_DNA"/>
</dbReference>
<dbReference type="STRING" id="917.SAMN05216326_1294"/>
<dbReference type="AlphaFoldDB" id="A0A1H8FTA0"/>
<reference evidence="1 2" key="1">
    <citation type="submission" date="2016-10" db="EMBL/GenBank/DDBJ databases">
        <authorList>
            <person name="de Groot N.N."/>
        </authorList>
    </citation>
    <scope>NUCLEOTIDE SEQUENCE [LARGE SCALE GENOMIC DNA]</scope>
    <source>
        <strain evidence="1 2">Nm22</strain>
    </source>
</reference>
<dbReference type="InterPro" id="IPR035225">
    <property type="entry name" value="DUF5338"/>
</dbReference>
<proteinExistence type="predicted"/>
<evidence type="ECO:0008006" key="3">
    <source>
        <dbReference type="Google" id="ProtNLM"/>
    </source>
</evidence>
<dbReference type="OrthoDB" id="8686887at2"/>
<dbReference type="RefSeq" id="WP_143056919.1">
    <property type="nucleotide sequence ID" value="NZ_FOCP01000014.1"/>
</dbReference>
<gene>
    <name evidence="1" type="ORF">SAMN05216325_11473</name>
</gene>
<dbReference type="Proteomes" id="UP000199459">
    <property type="component" value="Unassembled WGS sequence"/>
</dbReference>